<proteinExistence type="predicted"/>
<keyword evidence="4" id="KW-1185">Reference proteome</keyword>
<sequence length="617" mass="65765">MPGLLAIALLGLSACGRDASSPGDGEGGDTASAAKAHAPVVTVSADQAVSPVEPWKAPEVDIADDGVEEAREKADAALASGDLYHDAGSAIPLYLALRARAPGDAGLAKALDASIKALVGRGDAALAAIDDEPLKLREAHEIGMVARSVAPEAPPVLAYLDRLDVMDRAQQANRLGETALADGRIDGEGADAALAKFHEALELHPDDVRARQGLAAAESALIRRAEQAAESNDYAAAADWLARAARVRPEQELGTIEHARGRIDALRAARVGDLRDRGVAALSREDGLDEAREHLAELLLIAPRGDPAAVELRERIELATHYGLFRPGQVFTDAMKNGGRGPQMVVIPHGAFTMGAPEGEAGASDAERPTRNIRFERGLAVGRTEVSVAEFRRFMEASVHFEPRAARRGYSTAYDERSGNLVRRSGVGPQSDYTGQPADDDLPVIHVSASDADAYARWLTEQTGHTYRLASEAEFEYALRAGSSGPYPWGAGSPPQGSGNYTGAGDASPSGRRWRNAFKGYADQAWGPAPVGRYAANAFGLHDMAGNVSEWVADCWHDNYRRAPRDGHAWVNPGCRNRVVRGGAWASSPEQTRSAWRLSVQKDTTNARVGFRVVREI</sequence>
<feature type="domain" description="Sulfatase-modifying factor enzyme-like" evidence="2">
    <location>
        <begin position="341"/>
        <end position="615"/>
    </location>
</feature>
<evidence type="ECO:0000313" key="3">
    <source>
        <dbReference type="EMBL" id="TQD50792.1"/>
    </source>
</evidence>
<dbReference type="Gene3D" id="3.90.1580.10">
    <property type="entry name" value="paralog of FGE (formylglycine-generating enzyme)"/>
    <property type="match status" value="1"/>
</dbReference>
<reference evidence="3 4" key="1">
    <citation type="submission" date="2019-06" db="EMBL/GenBank/DDBJ databases">
        <title>Lysobacter alkalisoli sp. nov. isolated from saline soil.</title>
        <authorList>
            <person name="Sun J.-Q."/>
            <person name="Xu L."/>
        </authorList>
    </citation>
    <scope>NUCLEOTIDE SEQUENCE [LARGE SCALE GENOMIC DNA]</scope>
    <source>
        <strain evidence="3 4">JCM 31130</strain>
    </source>
</reference>
<dbReference type="InterPro" id="IPR016187">
    <property type="entry name" value="CTDL_fold"/>
</dbReference>
<organism evidence="3 4">
    <name type="scientific">Marilutibacter aestuarii</name>
    <dbReference type="NCBI Taxonomy" id="1706195"/>
    <lineage>
        <taxon>Bacteria</taxon>
        <taxon>Pseudomonadati</taxon>
        <taxon>Pseudomonadota</taxon>
        <taxon>Gammaproteobacteria</taxon>
        <taxon>Lysobacterales</taxon>
        <taxon>Lysobacteraceae</taxon>
        <taxon>Marilutibacter</taxon>
    </lineage>
</organism>
<dbReference type="PANTHER" id="PTHR23150:SF35">
    <property type="entry name" value="BLL6746 PROTEIN"/>
    <property type="match status" value="1"/>
</dbReference>
<dbReference type="EMBL" id="VICE01000032">
    <property type="protein sequence ID" value="TQD50792.1"/>
    <property type="molecule type" value="Genomic_DNA"/>
</dbReference>
<dbReference type="Pfam" id="PF03781">
    <property type="entry name" value="FGE-sulfatase"/>
    <property type="match status" value="1"/>
</dbReference>
<dbReference type="InterPro" id="IPR051043">
    <property type="entry name" value="Sulfatase_Mod_Factor_Kinase"/>
</dbReference>
<name>A0A508AY52_9GAMM</name>
<gene>
    <name evidence="3" type="ORF">FKV25_03410</name>
</gene>
<dbReference type="Proteomes" id="UP000318212">
    <property type="component" value="Unassembled WGS sequence"/>
</dbReference>
<evidence type="ECO:0000256" key="1">
    <source>
        <dbReference type="SAM" id="MobiDB-lite"/>
    </source>
</evidence>
<feature type="region of interest" description="Disordered" evidence="1">
    <location>
        <begin position="421"/>
        <end position="440"/>
    </location>
</feature>
<protein>
    <submittedName>
        <fullName evidence="3">Formylglycine-generating enzyme family protein</fullName>
    </submittedName>
</protein>
<dbReference type="GO" id="GO:0120147">
    <property type="term" value="F:formylglycine-generating oxidase activity"/>
    <property type="evidence" value="ECO:0007669"/>
    <property type="project" value="TreeGrafter"/>
</dbReference>
<comment type="caution">
    <text evidence="3">The sequence shown here is derived from an EMBL/GenBank/DDBJ whole genome shotgun (WGS) entry which is preliminary data.</text>
</comment>
<dbReference type="Gene3D" id="1.25.40.10">
    <property type="entry name" value="Tetratricopeptide repeat domain"/>
    <property type="match status" value="1"/>
</dbReference>
<dbReference type="InterPro" id="IPR011990">
    <property type="entry name" value="TPR-like_helical_dom_sf"/>
</dbReference>
<dbReference type="SUPFAM" id="SSF48452">
    <property type="entry name" value="TPR-like"/>
    <property type="match status" value="1"/>
</dbReference>
<accession>A0A508AY52</accession>
<dbReference type="InterPro" id="IPR042095">
    <property type="entry name" value="SUMF_sf"/>
</dbReference>
<dbReference type="PANTHER" id="PTHR23150">
    <property type="entry name" value="SULFATASE MODIFYING FACTOR 1, 2"/>
    <property type="match status" value="1"/>
</dbReference>
<evidence type="ECO:0000259" key="2">
    <source>
        <dbReference type="Pfam" id="PF03781"/>
    </source>
</evidence>
<evidence type="ECO:0000313" key="4">
    <source>
        <dbReference type="Proteomes" id="UP000318212"/>
    </source>
</evidence>
<dbReference type="OrthoDB" id="9768004at2"/>
<dbReference type="AlphaFoldDB" id="A0A508AY52"/>
<feature type="region of interest" description="Disordered" evidence="1">
    <location>
        <begin position="489"/>
        <end position="509"/>
    </location>
</feature>
<dbReference type="SUPFAM" id="SSF56436">
    <property type="entry name" value="C-type lectin-like"/>
    <property type="match status" value="1"/>
</dbReference>
<dbReference type="InterPro" id="IPR005532">
    <property type="entry name" value="SUMF_dom"/>
</dbReference>